<dbReference type="STRING" id="135651.G0P2C4"/>
<sequence length="136" mass="15258">MGHDAWMVTLLDTEQIQKVAQVVDRLANVPVVPPLESLKHLGVLLARGDFRISIIIEQYLRGASGHLLSDLLSSYLCFLEDDCMDARLGALKALAIFDNPRISKQISYVAEHDSSEDVRRFAASMLRGYEEEVTRI</sequence>
<dbReference type="InParanoid" id="G0P2C4"/>
<dbReference type="Proteomes" id="UP000008068">
    <property type="component" value="Unassembled WGS sequence"/>
</dbReference>
<accession>G0P2C4</accession>
<name>G0P2C4_CAEBE</name>
<reference evidence="2" key="1">
    <citation type="submission" date="2011-07" db="EMBL/GenBank/DDBJ databases">
        <authorList>
            <consortium name="Caenorhabditis brenneri Sequencing and Analysis Consortium"/>
            <person name="Wilson R.K."/>
        </authorList>
    </citation>
    <scope>NUCLEOTIDE SEQUENCE [LARGE SCALE GENOMIC DNA]</scope>
    <source>
        <strain evidence="2">PB2801</strain>
    </source>
</reference>
<evidence type="ECO:0000313" key="2">
    <source>
        <dbReference type="Proteomes" id="UP000008068"/>
    </source>
</evidence>
<dbReference type="EMBL" id="GL380024">
    <property type="protein sequence ID" value="EGT43003.1"/>
    <property type="molecule type" value="Genomic_DNA"/>
</dbReference>
<organism evidence="2">
    <name type="scientific">Caenorhabditis brenneri</name>
    <name type="common">Nematode worm</name>
    <dbReference type="NCBI Taxonomy" id="135651"/>
    <lineage>
        <taxon>Eukaryota</taxon>
        <taxon>Metazoa</taxon>
        <taxon>Ecdysozoa</taxon>
        <taxon>Nematoda</taxon>
        <taxon>Chromadorea</taxon>
        <taxon>Rhabditida</taxon>
        <taxon>Rhabditina</taxon>
        <taxon>Rhabditomorpha</taxon>
        <taxon>Rhabditoidea</taxon>
        <taxon>Rhabditidae</taxon>
        <taxon>Peloderinae</taxon>
        <taxon>Caenorhabditis</taxon>
    </lineage>
</organism>
<protein>
    <recommendedName>
        <fullName evidence="3">Clathrin/coatomer adaptor adaptin-like N-terminal domain-containing protein</fullName>
    </recommendedName>
</protein>
<dbReference type="HOGENOM" id="CLU_1877252_0_0_1"/>
<keyword evidence="2" id="KW-1185">Reference proteome</keyword>
<dbReference type="AlphaFoldDB" id="G0P2C4"/>
<evidence type="ECO:0000313" key="1">
    <source>
        <dbReference type="EMBL" id="EGT43003.1"/>
    </source>
</evidence>
<dbReference type="OrthoDB" id="9999654at2759"/>
<dbReference type="eggNOG" id="ENOG502QQ7T">
    <property type="taxonomic scope" value="Eukaryota"/>
</dbReference>
<gene>
    <name evidence="1" type="ORF">CAEBREN_03792</name>
</gene>
<evidence type="ECO:0008006" key="3">
    <source>
        <dbReference type="Google" id="ProtNLM"/>
    </source>
</evidence>
<dbReference type="PANTHER" id="PTHR15829:SF13">
    <property type="entry name" value="FAM65 N-TERMINAL DOMAIN-CONTAINING PROTEIN"/>
    <property type="match status" value="1"/>
</dbReference>
<dbReference type="PANTHER" id="PTHR15829">
    <property type="entry name" value="PROTEIN KINASE PKN/PRK1, EFFECTOR"/>
    <property type="match status" value="1"/>
</dbReference>
<dbReference type="InterPro" id="IPR026136">
    <property type="entry name" value="RIPOR3"/>
</dbReference>
<proteinExistence type="predicted"/>